<dbReference type="AlphaFoldDB" id="N0E220"/>
<dbReference type="Proteomes" id="UP000013167">
    <property type="component" value="Unassembled WGS sequence"/>
</dbReference>
<dbReference type="eggNOG" id="COG0308">
    <property type="taxonomic scope" value="Bacteria"/>
</dbReference>
<keyword evidence="1" id="KW-0732">Signal</keyword>
<sequence length="429" mass="44653">MLWAISLLVACSLTACSTGGHDPTPRSTPRTSATLDPAAEAALLDAVDVVLTTRERAIRAGDEQTYAALLADPTAGRGPALLTQFATLAAVPWAELRHHHPRLSRTPTATPSGTGSRGATTVDVLVPTTWRLAGERADTHAEEGFTVTLVGGADGGWRIVDHTAPITAAAPWWAPGAGVTNAAHGLVVGTVDEVTRTAYAQWVERAHELAVAAWPSGAPMPPLVVVAPATATDYLAWSKAAAGTDQVAAVTDGPLDATGRAVADRVLLNPDALARLSPDGRAFVIAHEAVHVRLRAELAGQAPLWLSEGFADHVAYAATGLTPTTIAADALAPVRAGNLPTRLPDQGDFNAEAATIGPTYQRSWVLVTLLVDRHGVEAVREFIRAAAIPGTQADAEAAADRALVSVLGTTRAQLLSDWQARLQELAEEG</sequence>
<feature type="signal peptide" evidence="1">
    <location>
        <begin position="1"/>
        <end position="17"/>
    </location>
</feature>
<organism evidence="2 3">
    <name type="scientific">Phycicoccus elongatus Lp2</name>
    <dbReference type="NCBI Taxonomy" id="1193181"/>
    <lineage>
        <taxon>Bacteria</taxon>
        <taxon>Bacillati</taxon>
        <taxon>Actinomycetota</taxon>
        <taxon>Actinomycetes</taxon>
        <taxon>Micrococcales</taxon>
        <taxon>Intrasporangiaceae</taxon>
        <taxon>Phycicoccus</taxon>
    </lineage>
</organism>
<evidence type="ECO:0000256" key="1">
    <source>
        <dbReference type="SAM" id="SignalP"/>
    </source>
</evidence>
<dbReference type="EMBL" id="CAIZ01000104">
    <property type="protein sequence ID" value="CCH69821.1"/>
    <property type="molecule type" value="Genomic_DNA"/>
</dbReference>
<evidence type="ECO:0008006" key="4">
    <source>
        <dbReference type="Google" id="ProtNLM"/>
    </source>
</evidence>
<feature type="chain" id="PRO_5038607246" description="Lipoprotein" evidence="1">
    <location>
        <begin position="18"/>
        <end position="429"/>
    </location>
</feature>
<protein>
    <recommendedName>
        <fullName evidence="4">Lipoprotein</fullName>
    </recommendedName>
</protein>
<evidence type="ECO:0000313" key="3">
    <source>
        <dbReference type="Proteomes" id="UP000013167"/>
    </source>
</evidence>
<evidence type="ECO:0000313" key="2">
    <source>
        <dbReference type="EMBL" id="CCH69821.1"/>
    </source>
</evidence>
<dbReference type="HOGENOM" id="CLU_041774_1_0_11"/>
<name>N0E220_9MICO</name>
<keyword evidence="3" id="KW-1185">Reference proteome</keyword>
<proteinExistence type="predicted"/>
<dbReference type="STRING" id="1193181.BN10_360028"/>
<reference evidence="2 3" key="1">
    <citation type="journal article" date="2013" name="ISME J.">
        <title>A metabolic model for members of the genus Tetrasphaera involved in enhanced biological phosphorus removal.</title>
        <authorList>
            <person name="Kristiansen R."/>
            <person name="Nguyen H.T.T."/>
            <person name="Saunders A.M."/>
            <person name="Nielsen J.L."/>
            <person name="Wimmer R."/>
            <person name="Le V.Q."/>
            <person name="McIlroy S.J."/>
            <person name="Petrovski S."/>
            <person name="Seviour R.J."/>
            <person name="Calteau A."/>
            <person name="Nielsen K.L."/>
            <person name="Nielsen P.H."/>
        </authorList>
    </citation>
    <scope>NUCLEOTIDE SEQUENCE [LARGE SCALE GENOMIC DNA]</scope>
    <source>
        <strain evidence="2 3">Lp2</strain>
    </source>
</reference>
<accession>N0E220</accession>
<gene>
    <name evidence="2" type="ORF">BN10_360028</name>
</gene>
<comment type="caution">
    <text evidence="2">The sequence shown here is derived from an EMBL/GenBank/DDBJ whole genome shotgun (WGS) entry which is preliminary data.</text>
</comment>